<reference evidence="2" key="1">
    <citation type="journal article" date="2006" name="Science">
        <title>The genome of black cottonwood, Populus trichocarpa (Torr. &amp; Gray).</title>
        <authorList>
            <person name="Tuskan G.A."/>
            <person name="Difazio S."/>
            <person name="Jansson S."/>
            <person name="Bohlmann J."/>
            <person name="Grigoriev I."/>
            <person name="Hellsten U."/>
            <person name="Putnam N."/>
            <person name="Ralph S."/>
            <person name="Rombauts S."/>
            <person name="Salamov A."/>
            <person name="Schein J."/>
            <person name="Sterck L."/>
            <person name="Aerts A."/>
            <person name="Bhalerao R.R."/>
            <person name="Bhalerao R.P."/>
            <person name="Blaudez D."/>
            <person name="Boerjan W."/>
            <person name="Brun A."/>
            <person name="Brunner A."/>
            <person name="Busov V."/>
            <person name="Campbell M."/>
            <person name="Carlson J."/>
            <person name="Chalot M."/>
            <person name="Chapman J."/>
            <person name="Chen G.L."/>
            <person name="Cooper D."/>
            <person name="Coutinho P.M."/>
            <person name="Couturier J."/>
            <person name="Covert S."/>
            <person name="Cronk Q."/>
            <person name="Cunningham R."/>
            <person name="Davis J."/>
            <person name="Degroeve S."/>
            <person name="Dejardin A."/>
            <person name="Depamphilis C."/>
            <person name="Detter J."/>
            <person name="Dirks B."/>
            <person name="Dubchak I."/>
            <person name="Duplessis S."/>
            <person name="Ehlting J."/>
            <person name="Ellis B."/>
            <person name="Gendler K."/>
            <person name="Goodstein D."/>
            <person name="Gribskov M."/>
            <person name="Grimwood J."/>
            <person name="Groover A."/>
            <person name="Gunter L."/>
            <person name="Hamberger B."/>
            <person name="Heinze B."/>
            <person name="Helariutta Y."/>
            <person name="Henrissat B."/>
            <person name="Holligan D."/>
            <person name="Holt R."/>
            <person name="Huang W."/>
            <person name="Islam-Faridi N."/>
            <person name="Jones S."/>
            <person name="Jones-Rhoades M."/>
            <person name="Jorgensen R."/>
            <person name="Joshi C."/>
            <person name="Kangasjarvi J."/>
            <person name="Karlsson J."/>
            <person name="Kelleher C."/>
            <person name="Kirkpatrick R."/>
            <person name="Kirst M."/>
            <person name="Kohler A."/>
            <person name="Kalluri U."/>
            <person name="Larimer F."/>
            <person name="Leebens-Mack J."/>
            <person name="Leple J.C."/>
            <person name="Locascio P."/>
            <person name="Lou Y."/>
            <person name="Lucas S."/>
            <person name="Martin F."/>
            <person name="Montanini B."/>
            <person name="Napoli C."/>
            <person name="Nelson D.R."/>
            <person name="Nelson C."/>
            <person name="Nieminen K."/>
            <person name="Nilsson O."/>
            <person name="Pereda V."/>
            <person name="Peter G."/>
            <person name="Philippe R."/>
            <person name="Pilate G."/>
            <person name="Poliakov A."/>
            <person name="Razumovskaya J."/>
            <person name="Richardson P."/>
            <person name="Rinaldi C."/>
            <person name="Ritland K."/>
            <person name="Rouze P."/>
            <person name="Ryaboy D."/>
            <person name="Schmutz J."/>
            <person name="Schrader J."/>
            <person name="Segerman B."/>
            <person name="Shin H."/>
            <person name="Siddiqui A."/>
            <person name="Sterky F."/>
            <person name="Terry A."/>
            <person name="Tsai C.J."/>
            <person name="Uberbacher E."/>
            <person name="Unneberg P."/>
            <person name="Vahala J."/>
            <person name="Wall K."/>
            <person name="Wessler S."/>
            <person name="Yang G."/>
            <person name="Yin T."/>
            <person name="Douglas C."/>
            <person name="Marra M."/>
            <person name="Sandberg G."/>
            <person name="Van de Peer Y."/>
            <person name="Rokhsar D."/>
        </authorList>
    </citation>
    <scope>NUCLEOTIDE SEQUENCE [LARGE SCALE GENOMIC DNA]</scope>
    <source>
        <strain evidence="2">Nisqually-1</strain>
    </source>
</reference>
<dbReference type="PANTHER" id="PTHR31170">
    <property type="entry name" value="BNAC04G53230D PROTEIN"/>
    <property type="match status" value="1"/>
</dbReference>
<keyword evidence="1" id="KW-0812">Transmembrane</keyword>
<evidence type="ECO:0000313" key="2">
    <source>
        <dbReference type="EMBL" id="PNS23146.1"/>
    </source>
</evidence>
<keyword evidence="1" id="KW-0472">Membrane</keyword>
<protein>
    <recommendedName>
        <fullName evidence="3">DUF247 domain-containing protein</fullName>
    </recommendedName>
</protein>
<sequence length="473" mass="55041">MVYSEYTFKHYDFRCKPSSGFKHKMENGGTSSTNQQMIDQSHGNVGEEENSQLPLDINKLAKSLRADMEMLHSFSDQCCIYRVPIRLRESNEKIFTPQVVNLGPLHHGKEELKAMEEHKILYLQDFLKWSTASMEDVIKVVEERETRLRNCYAETIDLGREDFVKMILLDASFIIMVLLKDCCEGFESSNDRIFNKPWMLSDISLDMCLIENQLPFFILEDLFKASNITKCSPAEEEYSVIELAHKFFEKRWDSWLKKAILEEINSSEVAHFVDFIRKCQKPSESDKTDKELETINVPSITELDEAGVKFSSFEQGKSLLDMKFDRGILEMPLLKIDDNTEILFRNIQAFEQCHCDEYYIANYISMINFLVITPKDVEILVRNGIIENWIHDYEAVTTLLHNISKENALSADDFIFASLVEDLNAYCRRRWNKWKATLKQEYFHTPWAIISLIAALVLLILTMVQTVCSLIQL</sequence>
<dbReference type="PANTHER" id="PTHR31170:SF17">
    <property type="match status" value="1"/>
</dbReference>
<feature type="transmembrane region" description="Helical" evidence="1">
    <location>
        <begin position="447"/>
        <end position="471"/>
    </location>
</feature>
<dbReference type="STRING" id="3694.A0A2K1R789"/>
<dbReference type="AlphaFoldDB" id="A0A2K1R789"/>
<dbReference type="InterPro" id="IPR004158">
    <property type="entry name" value="DUF247_pln"/>
</dbReference>
<dbReference type="Pfam" id="PF03140">
    <property type="entry name" value="DUF247"/>
    <property type="match status" value="1"/>
</dbReference>
<gene>
    <name evidence="2" type="ORF">POPTR_T087000</name>
</gene>
<reference evidence="2" key="2">
    <citation type="submission" date="2017-07" db="EMBL/GenBank/DDBJ databases">
        <title>WGS assembly of Populus trichocarpa.</title>
        <authorList>
            <person name="Tuskan G."/>
            <person name="Difazio S."/>
            <person name="Jansson S."/>
            <person name="Bohlmann J."/>
            <person name="Grigoriev I."/>
            <person name="Hellsten U."/>
            <person name="Putnam N."/>
            <person name="Ralph S."/>
            <person name="Rombauts S."/>
            <person name="Salamov A."/>
            <person name="Schein J."/>
            <person name="Sterck L."/>
            <person name="Aerts A."/>
            <person name="Bhalerao R."/>
            <person name="Bhalerao R."/>
            <person name="Blaudez D."/>
            <person name="Boerjan W."/>
            <person name="Brun A."/>
            <person name="Brunner A."/>
            <person name="Busov V."/>
            <person name="Campbell M."/>
            <person name="Carlson J."/>
            <person name="Chalot M."/>
            <person name="Chapman J."/>
            <person name="Chen G."/>
            <person name="Cooper D."/>
            <person name="Coutinho P."/>
            <person name="Couturier J."/>
            <person name="Covert S."/>
            <person name="Cronk Q."/>
            <person name="Cunningham R."/>
            <person name="Davis J."/>
            <person name="Degroeve S."/>
            <person name="Dejardin A."/>
            <person name="Depamphilis C."/>
            <person name="Detter J."/>
            <person name="Dirks B."/>
            <person name="Dubchak I."/>
            <person name="Duplessis S."/>
            <person name="Ehlting J."/>
            <person name="Ellis B."/>
            <person name="Gendler K."/>
            <person name="Goodstein D."/>
            <person name="Gribskov M."/>
            <person name="Grimwood J."/>
            <person name="Groover A."/>
            <person name="Gunter L."/>
            <person name="Hamberger B."/>
            <person name="Heinze B."/>
            <person name="Helariutta Y."/>
            <person name="Henrissat B."/>
            <person name="Holligan D."/>
            <person name="Holt R."/>
            <person name="Huang W."/>
            <person name="Islam-Faridi N."/>
            <person name="Jones S."/>
            <person name="Jones-Rhoades M."/>
            <person name="Jorgensen R."/>
            <person name="Joshi C."/>
            <person name="Kangasjarvi J."/>
            <person name="Karlsson J."/>
            <person name="Kelleher C."/>
            <person name="Kirkpatrick R."/>
            <person name="Kirst M."/>
            <person name="Kohler A."/>
            <person name="Kalluri U."/>
            <person name="Larimer F."/>
            <person name="Leebens-Mack J."/>
            <person name="Leple J."/>
            <person name="Locascio P."/>
            <person name="Lou Y."/>
            <person name="Lucas S."/>
            <person name="Martin F."/>
            <person name="Montanini B."/>
            <person name="Napoli C."/>
            <person name="Nelson D."/>
            <person name="Nelson C."/>
            <person name="Nieminen K."/>
            <person name="Nilsson O."/>
            <person name="Pereda V."/>
            <person name="Peter G."/>
            <person name="Philippe R."/>
            <person name="Pilate G."/>
            <person name="Poliakov A."/>
            <person name="Razumovskaya J."/>
            <person name="Richardson P."/>
            <person name="Rinaldi C."/>
            <person name="Ritland K."/>
            <person name="Rouze P."/>
            <person name="Ryaboy D."/>
            <person name="Schmutz J."/>
            <person name="Schrader J."/>
            <person name="Segerman B."/>
            <person name="Shin H."/>
            <person name="Siddiqui A."/>
            <person name="Sterky F."/>
            <person name="Terry A."/>
            <person name="Tsai C."/>
            <person name="Uberbacher E."/>
            <person name="Unneberg P."/>
            <person name="Vahala J."/>
            <person name="Wall K."/>
            <person name="Wessler S."/>
            <person name="Yang G."/>
            <person name="Yin T."/>
            <person name="Douglas C."/>
            <person name="Marra M."/>
            <person name="Sandberg G."/>
            <person name="Van De Peer Y."/>
            <person name="Rokhsar D."/>
        </authorList>
    </citation>
    <scope>NUCLEOTIDE SEQUENCE</scope>
    <source>
        <strain evidence="2">Nisqually-1</strain>
    </source>
</reference>
<dbReference type="EMBL" id="KZ623399">
    <property type="protein sequence ID" value="PNS23146.1"/>
    <property type="molecule type" value="Genomic_DNA"/>
</dbReference>
<organism evidence="2">
    <name type="scientific">Populus trichocarpa</name>
    <name type="common">Western balsam poplar</name>
    <name type="synonym">Populus balsamifera subsp. trichocarpa</name>
    <dbReference type="NCBI Taxonomy" id="3694"/>
    <lineage>
        <taxon>Eukaryota</taxon>
        <taxon>Viridiplantae</taxon>
        <taxon>Streptophyta</taxon>
        <taxon>Embryophyta</taxon>
        <taxon>Tracheophyta</taxon>
        <taxon>Spermatophyta</taxon>
        <taxon>Magnoliopsida</taxon>
        <taxon>eudicotyledons</taxon>
        <taxon>Gunneridae</taxon>
        <taxon>Pentapetalae</taxon>
        <taxon>rosids</taxon>
        <taxon>fabids</taxon>
        <taxon>Malpighiales</taxon>
        <taxon>Salicaceae</taxon>
        <taxon>Saliceae</taxon>
        <taxon>Populus</taxon>
    </lineage>
</organism>
<name>A0A2K1R789_POPTR</name>
<evidence type="ECO:0000256" key="1">
    <source>
        <dbReference type="SAM" id="Phobius"/>
    </source>
</evidence>
<accession>A0A2K1R789</accession>
<proteinExistence type="predicted"/>
<dbReference type="OrthoDB" id="672127at2759"/>
<evidence type="ECO:0008006" key="3">
    <source>
        <dbReference type="Google" id="ProtNLM"/>
    </source>
</evidence>
<dbReference type="FunCoup" id="A0A2K1R789">
    <property type="interactions" value="239"/>
</dbReference>
<dbReference type="EMBL" id="KZ623399">
    <property type="protein sequence ID" value="RQO93631.1"/>
    <property type="molecule type" value="Genomic_DNA"/>
</dbReference>
<keyword evidence="1" id="KW-1133">Transmembrane helix</keyword>
<dbReference type="ExpressionAtlas" id="A0A2K1R789">
    <property type="expression patterns" value="differential"/>
</dbReference>